<comment type="caution">
    <text evidence="2">The sequence shown here is derived from an EMBL/GenBank/DDBJ whole genome shotgun (WGS) entry which is preliminary data.</text>
</comment>
<keyword evidence="2" id="KW-0067">ATP-binding</keyword>
<feature type="compositionally biased region" description="Polar residues" evidence="1">
    <location>
        <begin position="347"/>
        <end position="356"/>
    </location>
</feature>
<feature type="compositionally biased region" description="Low complexity" evidence="1">
    <location>
        <begin position="193"/>
        <end position="207"/>
    </location>
</feature>
<dbReference type="Proteomes" id="UP001444661">
    <property type="component" value="Unassembled WGS sequence"/>
</dbReference>
<organism evidence="2 3">
    <name type="scientific">Apiospora rasikravindrae</name>
    <dbReference type="NCBI Taxonomy" id="990691"/>
    <lineage>
        <taxon>Eukaryota</taxon>
        <taxon>Fungi</taxon>
        <taxon>Dikarya</taxon>
        <taxon>Ascomycota</taxon>
        <taxon>Pezizomycotina</taxon>
        <taxon>Sordariomycetes</taxon>
        <taxon>Xylariomycetidae</taxon>
        <taxon>Amphisphaeriales</taxon>
        <taxon>Apiosporaceae</taxon>
        <taxon>Apiospora</taxon>
    </lineage>
</organism>
<feature type="region of interest" description="Disordered" evidence="1">
    <location>
        <begin position="178"/>
        <end position="356"/>
    </location>
</feature>
<feature type="compositionally biased region" description="Pro residues" evidence="1">
    <location>
        <begin position="274"/>
        <end position="291"/>
    </location>
</feature>
<keyword evidence="2" id="KW-0378">Hydrolase</keyword>
<feature type="compositionally biased region" description="Pro residues" evidence="1">
    <location>
        <begin position="47"/>
        <end position="59"/>
    </location>
</feature>
<dbReference type="GO" id="GO:0004386">
    <property type="term" value="F:helicase activity"/>
    <property type="evidence" value="ECO:0007669"/>
    <property type="project" value="UniProtKB-KW"/>
</dbReference>
<feature type="compositionally biased region" description="Low complexity" evidence="1">
    <location>
        <begin position="254"/>
        <end position="273"/>
    </location>
</feature>
<feature type="compositionally biased region" description="Low complexity" evidence="1">
    <location>
        <begin position="292"/>
        <end position="304"/>
    </location>
</feature>
<accession>A0ABR1RRT9</accession>
<keyword evidence="2" id="KW-0347">Helicase</keyword>
<feature type="compositionally biased region" description="Low complexity" evidence="1">
    <location>
        <begin position="218"/>
        <end position="235"/>
    </location>
</feature>
<evidence type="ECO:0000313" key="2">
    <source>
        <dbReference type="EMBL" id="KAK8017633.1"/>
    </source>
</evidence>
<protein>
    <submittedName>
        <fullName evidence="2">DNA helicase ino80</fullName>
    </submittedName>
</protein>
<keyword evidence="3" id="KW-1185">Reference proteome</keyword>
<dbReference type="EMBL" id="JAQQWK010000013">
    <property type="protein sequence ID" value="KAK8017633.1"/>
    <property type="molecule type" value="Genomic_DNA"/>
</dbReference>
<feature type="compositionally biased region" description="Basic and acidic residues" evidence="1">
    <location>
        <begin position="315"/>
        <end position="328"/>
    </location>
</feature>
<evidence type="ECO:0000256" key="1">
    <source>
        <dbReference type="SAM" id="MobiDB-lite"/>
    </source>
</evidence>
<keyword evidence="2" id="KW-0547">Nucleotide-binding</keyword>
<reference evidence="2 3" key="1">
    <citation type="submission" date="2023-01" db="EMBL/GenBank/DDBJ databases">
        <title>Analysis of 21 Apiospora genomes using comparative genomics revels a genus with tremendous synthesis potential of carbohydrate active enzymes and secondary metabolites.</title>
        <authorList>
            <person name="Sorensen T."/>
        </authorList>
    </citation>
    <scope>NUCLEOTIDE SEQUENCE [LARGE SCALE GENOMIC DNA]</scope>
    <source>
        <strain evidence="2 3">CBS 33761</strain>
    </source>
</reference>
<evidence type="ECO:0000313" key="3">
    <source>
        <dbReference type="Proteomes" id="UP001444661"/>
    </source>
</evidence>
<gene>
    <name evidence="2" type="ORF">PG993_013959</name>
</gene>
<proteinExistence type="predicted"/>
<name>A0ABR1RRT9_9PEZI</name>
<feature type="region of interest" description="Disordered" evidence="1">
    <location>
        <begin position="1"/>
        <end position="104"/>
    </location>
</feature>
<sequence length="356" mass="36921">MDFHATVLQQTGDERNDRSRRSHGTPYHPQQASPGQRAFAHAAAADSPPPGFSSAPGPPRHSSFVEGVMNEVGGAAIETERAGRRVGSASRHSTNADGGSGAGGASSAGFGVGAGAGGFPGHVGAIGDEALAWKAVGPKDANANELNTTNTANANVTVVRSPTKASTQQLLLQSDFHQPAPFHPQQHRPHPSPSSSSPTTNSFPIPTHHQLPLHPANAAPLISTPSSSASATITTRRPPPLLNHSDHHPPPPQHSFDPYASSHLPSTISSTSSPPYPTYNPGLPPLAPPPGASGSSISMASPGAKNGASPLQPPQDDRHQTTAREKKSGSFYDPLTDTTTKERRPSDSWSNNKQVS</sequence>